<accession>A0A1H8ZCS1</accession>
<organism evidence="4 5">
    <name type="scientific">Neolewinella agarilytica</name>
    <dbReference type="NCBI Taxonomy" id="478744"/>
    <lineage>
        <taxon>Bacteria</taxon>
        <taxon>Pseudomonadati</taxon>
        <taxon>Bacteroidota</taxon>
        <taxon>Saprospiria</taxon>
        <taxon>Saprospirales</taxon>
        <taxon>Lewinellaceae</taxon>
        <taxon>Neolewinella</taxon>
    </lineage>
</organism>
<protein>
    <recommendedName>
        <fullName evidence="1 2">Futalosine hydrolase</fullName>
        <shortName evidence="1">FL hydrolase</shortName>
        <ecNumber evidence="1 2">3.2.2.26</ecNumber>
    </recommendedName>
    <alternativeName>
        <fullName evidence="1">Futalosine nucleosidase</fullName>
    </alternativeName>
    <alternativeName>
        <fullName evidence="1">Menaquinone biosynthetic enzyme MqnB</fullName>
    </alternativeName>
</protein>
<sequence>MKILLLSATVFEIEPTVNKLRARAESESGNVLTFSNGVTIEVLFTGVGLTATAYALGHRFGGGQLPGLAIQAGVGGAIDRKIPLGQVVRISRETFGDLGAEEQDGRLLNLSDIGLHPGPPFDKSGVLRAPAGLASLPFPECAGLSVNQVSGTAETIARRRERFPEAQVESMEGAAFFYACLQSGIEPLQLRAISNYVEPRNRDNWRMGEAISSLNEALWRVVGAFL</sequence>
<evidence type="ECO:0000313" key="4">
    <source>
        <dbReference type="EMBL" id="SEP62195.1"/>
    </source>
</evidence>
<keyword evidence="1" id="KW-0474">Menaquinone biosynthesis</keyword>
<name>A0A1H8ZCS1_9BACT</name>
<dbReference type="GO" id="GO:0008930">
    <property type="term" value="F:methylthioadenosine nucleosidase activity"/>
    <property type="evidence" value="ECO:0007669"/>
    <property type="project" value="TreeGrafter"/>
</dbReference>
<dbReference type="InterPro" id="IPR035994">
    <property type="entry name" value="Nucleoside_phosphorylase_sf"/>
</dbReference>
<dbReference type="PANTHER" id="PTHR46832">
    <property type="entry name" value="5'-METHYLTHIOADENOSINE/S-ADENOSYLHOMOCYSTEINE NUCLEOSIDASE"/>
    <property type="match status" value="1"/>
</dbReference>
<comment type="catalytic activity">
    <reaction evidence="1">
        <text>futalosine + H2O = dehypoxanthine futalosine + hypoxanthine</text>
        <dbReference type="Rhea" id="RHEA:25904"/>
        <dbReference type="ChEBI" id="CHEBI:15377"/>
        <dbReference type="ChEBI" id="CHEBI:17368"/>
        <dbReference type="ChEBI" id="CHEBI:58863"/>
        <dbReference type="ChEBI" id="CHEBI:58864"/>
        <dbReference type="EC" id="3.2.2.26"/>
    </reaction>
</comment>
<dbReference type="RefSeq" id="WP_090164998.1">
    <property type="nucleotide sequence ID" value="NZ_FOFB01000001.1"/>
</dbReference>
<dbReference type="AlphaFoldDB" id="A0A1H8ZCS1"/>
<evidence type="ECO:0000256" key="1">
    <source>
        <dbReference type="HAMAP-Rule" id="MF_00991"/>
    </source>
</evidence>
<dbReference type="EMBL" id="FOFB01000001">
    <property type="protein sequence ID" value="SEP62195.1"/>
    <property type="molecule type" value="Genomic_DNA"/>
</dbReference>
<comment type="similarity">
    <text evidence="1">Belongs to the PNP/UDP phosphorylase family. Futalosine hydrolase subfamily.</text>
</comment>
<evidence type="ECO:0000256" key="2">
    <source>
        <dbReference type="NCBIfam" id="TIGR03664"/>
    </source>
</evidence>
<dbReference type="HAMAP" id="MF_00991">
    <property type="entry name" value="MqnB"/>
    <property type="match status" value="1"/>
</dbReference>
<dbReference type="InterPro" id="IPR000845">
    <property type="entry name" value="Nucleoside_phosphorylase_d"/>
</dbReference>
<dbReference type="GO" id="GO:0019284">
    <property type="term" value="P:L-methionine salvage from S-adenosylmethionine"/>
    <property type="evidence" value="ECO:0007669"/>
    <property type="project" value="TreeGrafter"/>
</dbReference>
<dbReference type="NCBIfam" id="TIGR03664">
    <property type="entry name" value="fut_nucase"/>
    <property type="match status" value="1"/>
</dbReference>
<feature type="domain" description="Nucleoside phosphorylase" evidence="3">
    <location>
        <begin position="2"/>
        <end position="209"/>
    </location>
</feature>
<dbReference type="GO" id="GO:0008782">
    <property type="term" value="F:adenosylhomocysteine nucleosidase activity"/>
    <property type="evidence" value="ECO:0007669"/>
    <property type="project" value="TreeGrafter"/>
</dbReference>
<dbReference type="Proteomes" id="UP000199021">
    <property type="component" value="Unassembled WGS sequence"/>
</dbReference>
<dbReference type="Gene3D" id="3.40.50.1580">
    <property type="entry name" value="Nucleoside phosphorylase domain"/>
    <property type="match status" value="1"/>
</dbReference>
<proteinExistence type="inferred from homology"/>
<comment type="function">
    <text evidence="1">Catalyzes the hydrolysis of futalosine (FL) to dehypoxanthine futalosine (DHFL) and hypoxanthine, a step in the biosynthesis of menaquinone (MK, vitamin K2).</text>
</comment>
<gene>
    <name evidence="1" type="primary">mqnB</name>
    <name evidence="4" type="ORF">SAMN05444359_101272</name>
</gene>
<evidence type="ECO:0000313" key="5">
    <source>
        <dbReference type="Proteomes" id="UP000199021"/>
    </source>
</evidence>
<dbReference type="STRING" id="478744.SAMN05444359_101272"/>
<reference evidence="5" key="1">
    <citation type="submission" date="2016-10" db="EMBL/GenBank/DDBJ databases">
        <authorList>
            <person name="Varghese N."/>
            <person name="Submissions S."/>
        </authorList>
    </citation>
    <scope>NUCLEOTIDE SEQUENCE [LARGE SCALE GENOMIC DNA]</scope>
    <source>
        <strain evidence="5">DSM 24740</strain>
    </source>
</reference>
<dbReference type="InParanoid" id="A0A1H8ZCS1"/>
<dbReference type="GO" id="GO:0005829">
    <property type="term" value="C:cytosol"/>
    <property type="evidence" value="ECO:0007669"/>
    <property type="project" value="TreeGrafter"/>
</dbReference>
<keyword evidence="1 4" id="KW-0378">Hydrolase</keyword>
<dbReference type="PANTHER" id="PTHR46832:SF2">
    <property type="entry name" value="FUTALOSINE HYDROLASE"/>
    <property type="match status" value="1"/>
</dbReference>
<dbReference type="OrthoDB" id="9788270at2"/>
<comment type="pathway">
    <text evidence="1">Quinol/quinone metabolism; menaquinone biosynthesis.</text>
</comment>
<dbReference type="EC" id="3.2.2.26" evidence="1 2"/>
<evidence type="ECO:0000259" key="3">
    <source>
        <dbReference type="Pfam" id="PF01048"/>
    </source>
</evidence>
<dbReference type="InterPro" id="IPR019963">
    <property type="entry name" value="FL_hydrolase_MqnB"/>
</dbReference>
<dbReference type="GO" id="GO:0009116">
    <property type="term" value="P:nucleoside metabolic process"/>
    <property type="evidence" value="ECO:0007669"/>
    <property type="project" value="InterPro"/>
</dbReference>
<keyword evidence="5" id="KW-1185">Reference proteome</keyword>
<dbReference type="GO" id="GO:0009234">
    <property type="term" value="P:menaquinone biosynthetic process"/>
    <property type="evidence" value="ECO:0007669"/>
    <property type="project" value="UniProtKB-UniRule"/>
</dbReference>
<dbReference type="UniPathway" id="UPA00079"/>
<dbReference type="SUPFAM" id="SSF53167">
    <property type="entry name" value="Purine and uridine phosphorylases"/>
    <property type="match status" value="1"/>
</dbReference>
<dbReference type="Pfam" id="PF01048">
    <property type="entry name" value="PNP_UDP_1"/>
    <property type="match status" value="1"/>
</dbReference>